<dbReference type="EMBL" id="RHFK02000003">
    <property type="protein sequence ID" value="TWW78132.1"/>
    <property type="molecule type" value="Genomic_DNA"/>
</dbReference>
<organism evidence="2 3">
    <name type="scientific">Takifugu flavidus</name>
    <name type="common">sansaifugu</name>
    <dbReference type="NCBI Taxonomy" id="433684"/>
    <lineage>
        <taxon>Eukaryota</taxon>
        <taxon>Metazoa</taxon>
        <taxon>Chordata</taxon>
        <taxon>Craniata</taxon>
        <taxon>Vertebrata</taxon>
        <taxon>Euteleostomi</taxon>
        <taxon>Actinopterygii</taxon>
        <taxon>Neopterygii</taxon>
        <taxon>Teleostei</taxon>
        <taxon>Neoteleostei</taxon>
        <taxon>Acanthomorphata</taxon>
        <taxon>Eupercaria</taxon>
        <taxon>Tetraodontiformes</taxon>
        <taxon>Tetradontoidea</taxon>
        <taxon>Tetraodontidae</taxon>
        <taxon>Takifugu</taxon>
    </lineage>
</organism>
<sequence>MGETVELGEAGETGDMIQTGELGRVNQVIAELGVPGISAGELGEGGVSTGERDEGAVSTGERGEGAVSTVERGEGAVGTGEGAVSAGEGTNGVSEWWLVPAKRRNKRKSAMKDKGDSKTGRLVDAAAGTGTSDCESMSDCSELQEIDLYPPNLFKKFLTQTKGMKGLDLGTYFPDRLRFIWEPMVHGARLDVSAEATLRLTAALWRTQTLLFEHVVAVAGPDLTGVEAVGSLLGIRSTQAAEGVLWLWRIRLSTNERRLLEDYGQGTEPDSNDPFPEIRLAI</sequence>
<gene>
    <name evidence="2" type="ORF">D4764_11G0002530</name>
</gene>
<dbReference type="Proteomes" id="UP000324091">
    <property type="component" value="Chromosome 11"/>
</dbReference>
<evidence type="ECO:0000313" key="3">
    <source>
        <dbReference type="Proteomes" id="UP000324091"/>
    </source>
</evidence>
<keyword evidence="3" id="KW-1185">Reference proteome</keyword>
<proteinExistence type="predicted"/>
<evidence type="ECO:0000313" key="2">
    <source>
        <dbReference type="EMBL" id="TWW78132.1"/>
    </source>
</evidence>
<protein>
    <submittedName>
        <fullName evidence="2">Uncharacterized protein</fullName>
    </submittedName>
</protein>
<reference evidence="2 3" key="1">
    <citation type="submission" date="2019-04" db="EMBL/GenBank/DDBJ databases">
        <title>Chromosome genome assembly for Takifugu flavidus.</title>
        <authorList>
            <person name="Xiao S."/>
        </authorList>
    </citation>
    <scope>NUCLEOTIDE SEQUENCE [LARGE SCALE GENOMIC DNA]</scope>
    <source>
        <strain evidence="2">HTHZ2018</strain>
        <tissue evidence="2">Muscle</tissue>
    </source>
</reference>
<dbReference type="AlphaFoldDB" id="A0A5C6PEF8"/>
<feature type="region of interest" description="Disordered" evidence="1">
    <location>
        <begin position="39"/>
        <end position="89"/>
    </location>
</feature>
<accession>A0A5C6PEF8</accession>
<evidence type="ECO:0000256" key="1">
    <source>
        <dbReference type="SAM" id="MobiDB-lite"/>
    </source>
</evidence>
<name>A0A5C6PEF8_9TELE</name>
<comment type="caution">
    <text evidence="2">The sequence shown here is derived from an EMBL/GenBank/DDBJ whole genome shotgun (WGS) entry which is preliminary data.</text>
</comment>